<dbReference type="PANTHER" id="PTHR33371:SF4">
    <property type="entry name" value="INTERMEMBRANE PHOSPHOLIPID TRANSPORT SYSTEM BINDING PROTEIN MLAD"/>
    <property type="match status" value="1"/>
</dbReference>
<gene>
    <name evidence="3" type="ORF">DSM112329_04642</name>
</gene>
<evidence type="ECO:0000313" key="3">
    <source>
        <dbReference type="EMBL" id="XAY07752.1"/>
    </source>
</evidence>
<dbReference type="InterPro" id="IPR003399">
    <property type="entry name" value="Mce/MlaD"/>
</dbReference>
<proteinExistence type="predicted"/>
<sequence>MISVRTARIVPWVVGAVAALALLLVVRGGDDGKTHLKLRLDSAGGLQDGSPASIGGVKVGKVQLELGEGDKVLADIVLDEGTVVPRDARVAISAVNFLGQKQISFTGGDVSTPAPDGYEFPASRVSTSTDLDQVLNTLDADTRTRLSLLVNEAGASVLGRKWDISRFVKEVPRTLADANVFLGRLVSDNDTLAALISSSDRFIAQTAAKQDGLVRMVDTLGQTAKTVETKRAELRATLAKAPGTLSTLQRFLAELERTTVPLGPAARDITRAAPALRRTLTEVDGFRRAAGPTLDTATDVAPELTALADGATPTLRRAEPTVRSLAGLATALTPVSDTLDRSADNLLGTIENWSQAIQLRDGVSHIFRGEATFSPNLLTSVLDRLNKPADAAATKPARRTGAKTGDGPAAASPAQPGSPAPAGGDRPATAKEALKKVVGGVVDPVTDVLDGLLRPKGSGPSTPAPSPSGDRRPAAASLLDFLLGP</sequence>
<dbReference type="AlphaFoldDB" id="A0AAU7B187"/>
<dbReference type="PANTHER" id="PTHR33371">
    <property type="entry name" value="INTERMEMBRANE PHOSPHOLIPID TRANSPORT SYSTEM BINDING PROTEIN MLAD-RELATED"/>
    <property type="match status" value="1"/>
</dbReference>
<feature type="compositionally biased region" description="Low complexity" evidence="1">
    <location>
        <begin position="449"/>
        <end position="461"/>
    </location>
</feature>
<feature type="domain" description="Mce/MlaD" evidence="2">
    <location>
        <begin position="33"/>
        <end position="107"/>
    </location>
</feature>
<evidence type="ECO:0000259" key="2">
    <source>
        <dbReference type="Pfam" id="PF02470"/>
    </source>
</evidence>
<organism evidence="3">
    <name type="scientific">Paraconexibacter sp. AEG42_29</name>
    <dbReference type="NCBI Taxonomy" id="2997339"/>
    <lineage>
        <taxon>Bacteria</taxon>
        <taxon>Bacillati</taxon>
        <taxon>Actinomycetota</taxon>
        <taxon>Thermoleophilia</taxon>
        <taxon>Solirubrobacterales</taxon>
        <taxon>Paraconexibacteraceae</taxon>
        <taxon>Paraconexibacter</taxon>
    </lineage>
</organism>
<accession>A0AAU7B187</accession>
<feature type="region of interest" description="Disordered" evidence="1">
    <location>
        <begin position="449"/>
        <end position="485"/>
    </location>
</feature>
<evidence type="ECO:0000256" key="1">
    <source>
        <dbReference type="SAM" id="MobiDB-lite"/>
    </source>
</evidence>
<dbReference type="KEGG" id="parq:DSM112329_04642"/>
<feature type="compositionally biased region" description="Low complexity" evidence="1">
    <location>
        <begin position="405"/>
        <end position="425"/>
    </location>
</feature>
<dbReference type="EMBL" id="CP114014">
    <property type="protein sequence ID" value="XAY07752.1"/>
    <property type="molecule type" value="Genomic_DNA"/>
</dbReference>
<dbReference type="Pfam" id="PF02470">
    <property type="entry name" value="MlaD"/>
    <property type="match status" value="1"/>
</dbReference>
<protein>
    <recommendedName>
        <fullName evidence="2">Mce/MlaD domain-containing protein</fullName>
    </recommendedName>
</protein>
<dbReference type="InterPro" id="IPR052336">
    <property type="entry name" value="MlaD_Phospholipid_Transporter"/>
</dbReference>
<feature type="region of interest" description="Disordered" evidence="1">
    <location>
        <begin position="389"/>
        <end position="437"/>
    </location>
</feature>
<name>A0AAU7B187_9ACTN</name>
<reference evidence="3" key="1">
    <citation type="submission" date="2022-12" db="EMBL/GenBank/DDBJ databases">
        <title>Paraconexibacter alkalitolerans sp. nov. and Baekduia alba sp. nov., isolated from soil and emended description of the genera Paraconexibacter (Chun et al., 2020) and Baekduia (An et al., 2020).</title>
        <authorList>
            <person name="Vieira S."/>
            <person name="Huber K.J."/>
            <person name="Geppert A."/>
            <person name="Wolf J."/>
            <person name="Neumann-Schaal M."/>
            <person name="Muesken M."/>
            <person name="Overmann J."/>
        </authorList>
    </citation>
    <scope>NUCLEOTIDE SEQUENCE</scope>
    <source>
        <strain evidence="3">AEG42_29</strain>
    </source>
</reference>
<dbReference type="RefSeq" id="WP_354698943.1">
    <property type="nucleotide sequence ID" value="NZ_CP114014.1"/>
</dbReference>